<dbReference type="STRING" id="337451.A0A443N8Y4"/>
<organism evidence="8 9">
    <name type="scientific">Cinnamomum micranthum f. kanehirae</name>
    <dbReference type="NCBI Taxonomy" id="337451"/>
    <lineage>
        <taxon>Eukaryota</taxon>
        <taxon>Viridiplantae</taxon>
        <taxon>Streptophyta</taxon>
        <taxon>Embryophyta</taxon>
        <taxon>Tracheophyta</taxon>
        <taxon>Spermatophyta</taxon>
        <taxon>Magnoliopsida</taxon>
        <taxon>Magnoliidae</taxon>
        <taxon>Laurales</taxon>
        <taxon>Lauraceae</taxon>
        <taxon>Cinnamomum</taxon>
    </lineage>
</organism>
<evidence type="ECO:0000256" key="2">
    <source>
        <dbReference type="ARBA" id="ARBA00022737"/>
    </source>
</evidence>
<evidence type="ECO:0000256" key="1">
    <source>
        <dbReference type="ARBA" id="ARBA00022679"/>
    </source>
</evidence>
<proteinExistence type="predicted"/>
<sequence>MQKEHRSKLLWELTVRRSEGAKKNSDSPAMSFSNMEEEEEEAGCEEVERLFSNGDFYTGQWMDNFPHGTGKYLWTDGCMYEGDWCRGKTMGTGKFSWPSGATYDGDFKTGFMDGYGTYIGANGDTYKGFWVKNLKHGKGRKNYVNGDYYEGEWRCGVQDGQGKYIWRSGNEYEGQWKNGAISAKGSLLWANGNRYVGMWEDGLPKGEGRFLWVDGSFYIGNWSADPNEQTGTYYPSSVGPPKNRDWSPDEVFAVDLKDCKICNAEAITIFPSQKTLNWTGVEVDFSHRLCVSQPGKAAADSSTRPKWRRSIDFARKSSRGGERGFDRAGGWETDGELGCDRDNDDCLAPLRYSDVDAMRIRIQQLKGQMKEMKKQGDTISKGHKNYELMLNLQLGIRHSVARPGPTTSLDLKASAFDPKEKVWTRFPPEGSKHTPPHQSCDFRWKDYCPLVFRTLRKLFNIDPGDYMISICGNDALRELSSPGKSGSFFYLTNDDRYMIKTMKKSEVKVLLRMLPAYYNHVRSFENTLVTKFFGLHCVKLTGATQRKVRFVIMGNLFCSEYVIHRRYDLKGSSHGRTTDKPEAEIDENTTLKDLDLNFIFRLQKAWFQEFQRQVERDCEFLEQERIMDYSLLVGLHFRDTEGDGDPDLSDAEPRPFKADMDNLLCDPTRWASMRLGINMPARVEQTVRRVDCETQLFGEPTGEFYDVVLFFGIIDILQDYDISKKLEHAYKSFQYDATSISAVDPKLYAKRFRDFIFKAFSEDY</sequence>
<feature type="domain" description="PIPK" evidence="7">
    <location>
        <begin position="380"/>
        <end position="760"/>
    </location>
</feature>
<protein>
    <recommendedName>
        <fullName evidence="6">Phosphatidylinositol 4-phosphate 5-kinase</fullName>
        <ecNumber evidence="6">2.7.1.68</ecNumber>
    </recommendedName>
</protein>
<reference evidence="8 9" key="1">
    <citation type="journal article" date="2019" name="Nat. Plants">
        <title>Stout camphor tree genome fills gaps in understanding of flowering plant genome evolution.</title>
        <authorList>
            <person name="Chaw S.M."/>
            <person name="Liu Y.C."/>
            <person name="Wu Y.W."/>
            <person name="Wang H.Y."/>
            <person name="Lin C.I."/>
            <person name="Wu C.S."/>
            <person name="Ke H.M."/>
            <person name="Chang L.Y."/>
            <person name="Hsu C.Y."/>
            <person name="Yang H.T."/>
            <person name="Sudianto E."/>
            <person name="Hsu M.H."/>
            <person name="Wu K.P."/>
            <person name="Wang L.N."/>
            <person name="Leebens-Mack J.H."/>
            <person name="Tsai I.J."/>
        </authorList>
    </citation>
    <scope>NUCLEOTIDE SEQUENCE [LARGE SCALE GENOMIC DNA]</scope>
    <source>
        <strain evidence="9">cv. Chaw 1501</strain>
        <tissue evidence="8">Young leaves</tissue>
    </source>
</reference>
<dbReference type="GO" id="GO:0005886">
    <property type="term" value="C:plasma membrane"/>
    <property type="evidence" value="ECO:0007669"/>
    <property type="project" value="TreeGrafter"/>
</dbReference>
<dbReference type="GO" id="GO:0005524">
    <property type="term" value="F:ATP binding"/>
    <property type="evidence" value="ECO:0007669"/>
    <property type="project" value="UniProtKB-UniRule"/>
</dbReference>
<evidence type="ECO:0000256" key="4">
    <source>
        <dbReference type="ARBA" id="ARBA00022777"/>
    </source>
</evidence>
<evidence type="ECO:0000256" key="3">
    <source>
        <dbReference type="ARBA" id="ARBA00022741"/>
    </source>
</evidence>
<dbReference type="Proteomes" id="UP000283530">
    <property type="component" value="Unassembled WGS sequence"/>
</dbReference>
<dbReference type="OrthoDB" id="70770at2759"/>
<dbReference type="Gene3D" id="3.30.800.10">
    <property type="entry name" value="Phosphatidylinositol Phosphate Kinase II Beta"/>
    <property type="match status" value="1"/>
</dbReference>
<dbReference type="CDD" id="cd17302">
    <property type="entry name" value="PIPKc_AtPIP5K_like"/>
    <property type="match status" value="1"/>
</dbReference>
<keyword evidence="1 6" id="KW-0808">Transferase</keyword>
<dbReference type="FunFam" id="3.30.800.10:FF:000003">
    <property type="entry name" value="Phosphatidylinositol 4-phosphate 5-kinase"/>
    <property type="match status" value="1"/>
</dbReference>
<evidence type="ECO:0000256" key="6">
    <source>
        <dbReference type="PIRNR" id="PIRNR037274"/>
    </source>
</evidence>
<accession>A0A443N8Y4</accession>
<dbReference type="AlphaFoldDB" id="A0A443N8Y4"/>
<evidence type="ECO:0000313" key="8">
    <source>
        <dbReference type="EMBL" id="RWR74948.1"/>
    </source>
</evidence>
<evidence type="ECO:0000259" key="7">
    <source>
        <dbReference type="PROSITE" id="PS51455"/>
    </source>
</evidence>
<dbReference type="EMBL" id="QPKB01000001">
    <property type="protein sequence ID" value="RWR74948.1"/>
    <property type="molecule type" value="Genomic_DNA"/>
</dbReference>
<dbReference type="SMART" id="SM00698">
    <property type="entry name" value="MORN"/>
    <property type="match status" value="7"/>
</dbReference>
<dbReference type="Gene3D" id="2.20.110.10">
    <property type="entry name" value="Histone H3 K4-specific methyltransferase SET7/9 N-terminal domain"/>
    <property type="match status" value="4"/>
</dbReference>
<dbReference type="GO" id="GO:0046854">
    <property type="term" value="P:phosphatidylinositol phosphate biosynthetic process"/>
    <property type="evidence" value="ECO:0007669"/>
    <property type="project" value="TreeGrafter"/>
</dbReference>
<dbReference type="Pfam" id="PF01504">
    <property type="entry name" value="PIP5K"/>
    <property type="match status" value="1"/>
</dbReference>
<gene>
    <name evidence="8" type="ORF">CKAN_00330700</name>
</gene>
<evidence type="ECO:0000256" key="5">
    <source>
        <dbReference type="ARBA" id="ARBA00022840"/>
    </source>
</evidence>
<dbReference type="PIRSF" id="PIRSF037274">
    <property type="entry name" value="PIP5K_plant_prd"/>
    <property type="match status" value="1"/>
</dbReference>
<dbReference type="InterPro" id="IPR002498">
    <property type="entry name" value="PInositol-4-P-4/5-kinase_core"/>
</dbReference>
<dbReference type="PANTHER" id="PTHR23086">
    <property type="entry name" value="PHOSPHATIDYLINOSITOL-4-PHOSPHATE 5-KINASE"/>
    <property type="match status" value="1"/>
</dbReference>
<keyword evidence="3 6" id="KW-0547">Nucleotide-binding</keyword>
<keyword evidence="4 6" id="KW-0418">Kinase</keyword>
<comment type="catalytic activity">
    <reaction evidence="6">
        <text>a 1,2-diacyl-sn-glycero-3-phospho-(1D-myo-inositol 4-phosphate) + ATP = a 1,2-diacyl-sn-glycero-3-phospho-(1D-myo-inositol-4,5-bisphosphate) + ADP + H(+)</text>
        <dbReference type="Rhea" id="RHEA:14425"/>
        <dbReference type="ChEBI" id="CHEBI:15378"/>
        <dbReference type="ChEBI" id="CHEBI:30616"/>
        <dbReference type="ChEBI" id="CHEBI:58178"/>
        <dbReference type="ChEBI" id="CHEBI:58456"/>
        <dbReference type="ChEBI" id="CHEBI:456216"/>
        <dbReference type="EC" id="2.7.1.68"/>
    </reaction>
</comment>
<dbReference type="InterPro" id="IPR003409">
    <property type="entry name" value="MORN"/>
</dbReference>
<dbReference type="InterPro" id="IPR027484">
    <property type="entry name" value="PInositol-4-P-5-kinase_N"/>
</dbReference>
<dbReference type="Gene3D" id="3.30.810.10">
    <property type="entry name" value="2-Layer Sandwich"/>
    <property type="match status" value="1"/>
</dbReference>
<dbReference type="InterPro" id="IPR023610">
    <property type="entry name" value="PInositol-4/5-P-5/4-kinase"/>
</dbReference>
<keyword evidence="2" id="KW-0677">Repeat</keyword>
<name>A0A443N8Y4_9MAGN</name>
<dbReference type="PROSITE" id="PS51455">
    <property type="entry name" value="PIPK"/>
    <property type="match status" value="1"/>
</dbReference>
<dbReference type="Pfam" id="PF02493">
    <property type="entry name" value="MORN"/>
    <property type="match status" value="7"/>
</dbReference>
<dbReference type="EC" id="2.7.1.68" evidence="6"/>
<comment type="caution">
    <text evidence="8">The sequence shown here is derived from an EMBL/GenBank/DDBJ whole genome shotgun (WGS) entry which is preliminary data.</text>
</comment>
<dbReference type="SUPFAM" id="SSF82185">
    <property type="entry name" value="Histone H3 K4-specific methyltransferase SET7/9 N-terminal domain"/>
    <property type="match status" value="1"/>
</dbReference>
<keyword evidence="5 6" id="KW-0067">ATP-binding</keyword>
<evidence type="ECO:0000313" key="9">
    <source>
        <dbReference type="Proteomes" id="UP000283530"/>
    </source>
</evidence>
<dbReference type="InterPro" id="IPR027483">
    <property type="entry name" value="PInositol-4-P-4/5-kinase_C_sf"/>
</dbReference>
<dbReference type="PANTHER" id="PTHR23086:SF113">
    <property type="entry name" value="PHOSPHATIDYLINOSITOL 4-PHOSPHATE 5-KINASE 6"/>
    <property type="match status" value="1"/>
</dbReference>
<keyword evidence="9" id="KW-1185">Reference proteome</keyword>
<dbReference type="SMART" id="SM00330">
    <property type="entry name" value="PIPKc"/>
    <property type="match status" value="1"/>
</dbReference>
<dbReference type="GO" id="GO:0016308">
    <property type="term" value="F:1-phosphatidylinositol-4-phosphate 5-kinase activity"/>
    <property type="evidence" value="ECO:0007669"/>
    <property type="project" value="UniProtKB-UniRule"/>
</dbReference>
<dbReference type="InterPro" id="IPR017163">
    <property type="entry name" value="PIno-4-P-5_kinase_pln"/>
</dbReference>
<dbReference type="SUPFAM" id="SSF56104">
    <property type="entry name" value="SAICAR synthase-like"/>
    <property type="match status" value="1"/>
</dbReference>